<dbReference type="InterPro" id="IPR000160">
    <property type="entry name" value="GGDEF_dom"/>
</dbReference>
<protein>
    <submittedName>
        <fullName evidence="6">GGDEF domain-containing protein</fullName>
    </submittedName>
</protein>
<evidence type="ECO:0000259" key="5">
    <source>
        <dbReference type="PROSITE" id="PS50887"/>
    </source>
</evidence>
<dbReference type="Pfam" id="PF13426">
    <property type="entry name" value="PAS_9"/>
    <property type="match status" value="1"/>
</dbReference>
<dbReference type="InterPro" id="IPR035965">
    <property type="entry name" value="PAS-like_dom_sf"/>
</dbReference>
<reference evidence="6 7" key="1">
    <citation type="submission" date="2017-01" db="EMBL/GenBank/DDBJ databases">
        <authorList>
            <person name="Mah S.A."/>
            <person name="Swanson W.J."/>
            <person name="Moy G.W."/>
            <person name="Vacquier V.D."/>
        </authorList>
    </citation>
    <scope>NUCLEOTIDE SEQUENCE [LARGE SCALE GENOMIC DNA]</scope>
    <source>
        <strain evidence="6 7">DCY110</strain>
    </source>
</reference>
<dbReference type="InterPro" id="IPR013656">
    <property type="entry name" value="PAS_4"/>
</dbReference>
<dbReference type="Pfam" id="PF08448">
    <property type="entry name" value="PAS_4"/>
    <property type="match status" value="1"/>
</dbReference>
<proteinExistence type="predicted"/>
<dbReference type="SMART" id="SM00052">
    <property type="entry name" value="EAL"/>
    <property type="match status" value="1"/>
</dbReference>
<dbReference type="STRING" id="1842727.RD110_25895"/>
<evidence type="ECO:0000313" key="7">
    <source>
        <dbReference type="Proteomes" id="UP000186609"/>
    </source>
</evidence>
<organism evidence="6 7">
    <name type="scientific">Rhodoferax koreensis</name>
    <dbReference type="NCBI Taxonomy" id="1842727"/>
    <lineage>
        <taxon>Bacteria</taxon>
        <taxon>Pseudomonadati</taxon>
        <taxon>Pseudomonadota</taxon>
        <taxon>Betaproteobacteria</taxon>
        <taxon>Burkholderiales</taxon>
        <taxon>Comamonadaceae</taxon>
        <taxon>Rhodoferax</taxon>
    </lineage>
</organism>
<comment type="catalytic activity">
    <reaction evidence="1">
        <text>3',3'-c-di-GMP + H2O = 5'-phosphoguanylyl(3'-&gt;5')guanosine + H(+)</text>
        <dbReference type="Rhea" id="RHEA:24902"/>
        <dbReference type="ChEBI" id="CHEBI:15377"/>
        <dbReference type="ChEBI" id="CHEBI:15378"/>
        <dbReference type="ChEBI" id="CHEBI:58754"/>
        <dbReference type="ChEBI" id="CHEBI:58805"/>
        <dbReference type="EC" id="3.1.4.52"/>
    </reaction>
    <physiologicalReaction direction="left-to-right" evidence="1">
        <dbReference type="Rhea" id="RHEA:24903"/>
    </physiologicalReaction>
</comment>
<dbReference type="PANTHER" id="PTHR44757:SF2">
    <property type="entry name" value="BIOFILM ARCHITECTURE MAINTENANCE PROTEIN MBAA"/>
    <property type="match status" value="1"/>
</dbReference>
<dbReference type="CDD" id="cd00130">
    <property type="entry name" value="PAS"/>
    <property type="match status" value="1"/>
</dbReference>
<dbReference type="InterPro" id="IPR001633">
    <property type="entry name" value="EAL_dom"/>
</dbReference>
<dbReference type="SUPFAM" id="SSF55785">
    <property type="entry name" value="PYP-like sensor domain (PAS domain)"/>
    <property type="match status" value="2"/>
</dbReference>
<dbReference type="Pfam" id="PF00990">
    <property type="entry name" value="GGDEF"/>
    <property type="match status" value="1"/>
</dbReference>
<dbReference type="SUPFAM" id="SSF55073">
    <property type="entry name" value="Nucleotide cyclase"/>
    <property type="match status" value="1"/>
</dbReference>
<dbReference type="PANTHER" id="PTHR44757">
    <property type="entry name" value="DIGUANYLATE CYCLASE DGCP"/>
    <property type="match status" value="1"/>
</dbReference>
<dbReference type="InterPro" id="IPR000014">
    <property type="entry name" value="PAS"/>
</dbReference>
<dbReference type="NCBIfam" id="TIGR00229">
    <property type="entry name" value="sensory_box"/>
    <property type="match status" value="2"/>
</dbReference>
<feature type="domain" description="PAC" evidence="3">
    <location>
        <begin position="220"/>
        <end position="270"/>
    </location>
</feature>
<evidence type="ECO:0000259" key="3">
    <source>
        <dbReference type="PROSITE" id="PS50113"/>
    </source>
</evidence>
<dbReference type="InterPro" id="IPR000700">
    <property type="entry name" value="PAS-assoc_C"/>
</dbReference>
<evidence type="ECO:0000313" key="6">
    <source>
        <dbReference type="EMBL" id="APW40206.1"/>
    </source>
</evidence>
<keyword evidence="7" id="KW-1185">Reference proteome</keyword>
<dbReference type="Proteomes" id="UP000186609">
    <property type="component" value="Chromosome"/>
</dbReference>
<dbReference type="InterPro" id="IPR052155">
    <property type="entry name" value="Biofilm_reg_signaling"/>
</dbReference>
<dbReference type="InterPro" id="IPR029787">
    <property type="entry name" value="Nucleotide_cyclase"/>
</dbReference>
<dbReference type="PROSITE" id="PS50887">
    <property type="entry name" value="GGDEF"/>
    <property type="match status" value="1"/>
</dbReference>
<evidence type="ECO:0000259" key="4">
    <source>
        <dbReference type="PROSITE" id="PS50883"/>
    </source>
</evidence>
<dbReference type="GO" id="GO:0071732">
    <property type="term" value="P:cellular response to nitric oxide"/>
    <property type="evidence" value="ECO:0007669"/>
    <property type="project" value="UniProtKB-ARBA"/>
</dbReference>
<feature type="domain" description="PAS" evidence="2">
    <location>
        <begin position="152"/>
        <end position="202"/>
    </location>
</feature>
<gene>
    <name evidence="6" type="ORF">RD110_25895</name>
</gene>
<evidence type="ECO:0000259" key="2">
    <source>
        <dbReference type="PROSITE" id="PS50112"/>
    </source>
</evidence>
<dbReference type="RefSeq" id="WP_076203690.1">
    <property type="nucleotide sequence ID" value="NZ_CP019236.1"/>
</dbReference>
<dbReference type="PROSITE" id="PS50112">
    <property type="entry name" value="PAS"/>
    <property type="match status" value="1"/>
</dbReference>
<dbReference type="PROSITE" id="PS50113">
    <property type="entry name" value="PAC"/>
    <property type="match status" value="1"/>
</dbReference>
<dbReference type="Gene3D" id="3.20.20.450">
    <property type="entry name" value="EAL domain"/>
    <property type="match status" value="1"/>
</dbReference>
<dbReference type="SUPFAM" id="SSF141868">
    <property type="entry name" value="EAL domain-like"/>
    <property type="match status" value="1"/>
</dbReference>
<dbReference type="Pfam" id="PF00563">
    <property type="entry name" value="EAL"/>
    <property type="match status" value="1"/>
</dbReference>
<dbReference type="InterPro" id="IPR035919">
    <property type="entry name" value="EAL_sf"/>
</dbReference>
<feature type="domain" description="EAL" evidence="4">
    <location>
        <begin position="444"/>
        <end position="698"/>
    </location>
</feature>
<feature type="domain" description="GGDEF" evidence="5">
    <location>
        <begin position="302"/>
        <end position="435"/>
    </location>
</feature>
<dbReference type="GO" id="GO:0071111">
    <property type="term" value="F:cyclic-guanylate-specific phosphodiesterase activity"/>
    <property type="evidence" value="ECO:0007669"/>
    <property type="project" value="UniProtKB-EC"/>
</dbReference>
<dbReference type="SMART" id="SM00267">
    <property type="entry name" value="GGDEF"/>
    <property type="match status" value="1"/>
</dbReference>
<dbReference type="Gene3D" id="3.30.450.20">
    <property type="entry name" value="PAS domain"/>
    <property type="match status" value="2"/>
</dbReference>
<dbReference type="CDD" id="cd01948">
    <property type="entry name" value="EAL"/>
    <property type="match status" value="1"/>
</dbReference>
<dbReference type="AlphaFoldDB" id="A0A1P8K2I5"/>
<dbReference type="FunFam" id="3.30.70.270:FF:000001">
    <property type="entry name" value="Diguanylate cyclase domain protein"/>
    <property type="match status" value="1"/>
</dbReference>
<dbReference type="NCBIfam" id="TIGR00254">
    <property type="entry name" value="GGDEF"/>
    <property type="match status" value="1"/>
</dbReference>
<dbReference type="SMART" id="SM00091">
    <property type="entry name" value="PAS"/>
    <property type="match status" value="2"/>
</dbReference>
<dbReference type="InterPro" id="IPR043128">
    <property type="entry name" value="Rev_trsase/Diguanyl_cyclase"/>
</dbReference>
<sequence>MAEWGEVPRLAPDQAAPPNGSRDAMLRLIADAVPALMAYYDLPSLRCAFANRRYAEDYGWTPDAILGQTLRQAVGDAAWDVIEPHIRRARSGEPVHYTREQRLPSGALRVIEVNLIPHFSSDEAAPRRQIGIFVLINDVSHHVEAEGALRDSEERLRKFAEVTNEGIVFHLKGIITDVNPALLAMTGYALADLLGRHAMDFVPDSWRQVSIDYLAAAREDPYETALIHKDGHEIPVEMIGKSMSLRGEVHRIVVVRDITTRKEAQRRIEFLALHDPLTQLPNRIYLKERLAQVLALARRRDGLAAVLFIDLDNFKTVNDSLGHHAGDLLLREMARRLSAAVREADMVSRLGGDEFLVVLADIGSREDAAGVADKLLAIVNEAVEIEGHLLSVSPSIGIGLFPDDGDNADDLIRHADAAMYHAKDSGRGHYQFFTPDMSQRAFDALHMESQLREAIAGEQFVLHYQPQLSLADGRLVGLEALVRWQHPQRGLIGPDAFVPFAEARGLIAGIGRWVLCEACRQLKAWFGAGWPMVPVAVNLSAIEFRQPSLVQDITEILAAAGLAPQYLEIELTESVLMDPGGFALGTLSKLKALGVGLAIDDFGTGYSSLAYLKRYPIDKLKIDRSFVCDIPGDGDDVAITTAIVQMAHSLKLLTVAEGVETPEQRALLQSLGCDEYQGYLIARPMDTAALQAWMAQRSDNAVQPSSNSPSP</sequence>
<dbReference type="FunFam" id="3.20.20.450:FF:000001">
    <property type="entry name" value="Cyclic di-GMP phosphodiesterase yahA"/>
    <property type="match status" value="1"/>
</dbReference>
<dbReference type="KEGG" id="rhy:RD110_25895"/>
<evidence type="ECO:0000256" key="1">
    <source>
        <dbReference type="ARBA" id="ARBA00051114"/>
    </source>
</evidence>
<dbReference type="CDD" id="cd01949">
    <property type="entry name" value="GGDEF"/>
    <property type="match status" value="1"/>
</dbReference>
<dbReference type="PROSITE" id="PS50883">
    <property type="entry name" value="EAL"/>
    <property type="match status" value="1"/>
</dbReference>
<name>A0A1P8K2I5_9BURK</name>
<dbReference type="EMBL" id="CP019236">
    <property type="protein sequence ID" value="APW40206.1"/>
    <property type="molecule type" value="Genomic_DNA"/>
</dbReference>
<dbReference type="Gene3D" id="3.30.70.270">
    <property type="match status" value="1"/>
</dbReference>
<accession>A0A1P8K2I5</accession>